<dbReference type="PANTHER" id="PTHR13528">
    <property type="entry name" value="39S RIBOSOMAL PROTEIN L28, MITOCHONDRIAL"/>
    <property type="match status" value="1"/>
</dbReference>
<protein>
    <recommendedName>
        <fullName evidence="4 5">Large ribosomal subunit protein bL28</fullName>
    </recommendedName>
</protein>
<dbReference type="InterPro" id="IPR037147">
    <property type="entry name" value="Ribosomal_bL28_sf"/>
</dbReference>
<dbReference type="GO" id="GO:0005840">
    <property type="term" value="C:ribosome"/>
    <property type="evidence" value="ECO:0007669"/>
    <property type="project" value="UniProtKB-KW"/>
</dbReference>
<dbReference type="GO" id="GO:1990904">
    <property type="term" value="C:ribonucleoprotein complex"/>
    <property type="evidence" value="ECO:0007669"/>
    <property type="project" value="UniProtKB-KW"/>
</dbReference>
<reference evidence="6" key="1">
    <citation type="submission" date="2018-04" db="EMBL/GenBank/DDBJ databases">
        <authorList>
            <person name="Go L.Y."/>
            <person name="Mitchell J.A."/>
        </authorList>
    </citation>
    <scope>NUCLEOTIDE SEQUENCE</scope>
    <source>
        <strain evidence="6">WBAD</strain>
    </source>
</reference>
<proteinExistence type="inferred from homology"/>
<dbReference type="InterPro" id="IPR001383">
    <property type="entry name" value="Ribosomal_bL28_bact-type"/>
</dbReference>
<dbReference type="Pfam" id="PF00830">
    <property type="entry name" value="Ribosomal_L28"/>
    <property type="match status" value="1"/>
</dbReference>
<dbReference type="PANTHER" id="PTHR13528:SF2">
    <property type="entry name" value="LARGE RIBOSOMAL SUBUNIT PROTEIN BL28M"/>
    <property type="match status" value="1"/>
</dbReference>
<dbReference type="GO" id="GO:0003735">
    <property type="term" value="F:structural constituent of ribosome"/>
    <property type="evidence" value="ECO:0007669"/>
    <property type="project" value="InterPro"/>
</dbReference>
<evidence type="ECO:0000256" key="4">
    <source>
        <dbReference type="ARBA" id="ARBA00035174"/>
    </source>
</evidence>
<dbReference type="NCBIfam" id="TIGR00009">
    <property type="entry name" value="L28"/>
    <property type="match status" value="1"/>
</dbReference>
<dbReference type="SUPFAM" id="SSF143800">
    <property type="entry name" value="L28p-like"/>
    <property type="match status" value="1"/>
</dbReference>
<evidence type="ECO:0000256" key="5">
    <source>
        <dbReference type="HAMAP-Rule" id="MF_00373"/>
    </source>
</evidence>
<dbReference type="GO" id="GO:0006412">
    <property type="term" value="P:translation"/>
    <property type="evidence" value="ECO:0007669"/>
    <property type="project" value="UniProtKB-UniRule"/>
</dbReference>
<evidence type="ECO:0000313" key="6">
    <source>
        <dbReference type="EMBL" id="SPP33290.1"/>
    </source>
</evidence>
<name>A0A3B0IWB0_9RICK</name>
<dbReference type="InterPro" id="IPR026569">
    <property type="entry name" value="Ribosomal_bL28"/>
</dbReference>
<dbReference type="HAMAP" id="MF_00373">
    <property type="entry name" value="Ribosomal_bL28"/>
    <property type="match status" value="1"/>
</dbReference>
<dbReference type="Gene3D" id="2.30.170.40">
    <property type="entry name" value="Ribosomal protein L28/L24"/>
    <property type="match status" value="1"/>
</dbReference>
<dbReference type="InterPro" id="IPR034704">
    <property type="entry name" value="Ribosomal_bL28/bL31-like_sf"/>
</dbReference>
<comment type="similarity">
    <text evidence="1 5">Belongs to the bacterial ribosomal protein bL28 family.</text>
</comment>
<keyword evidence="3 5" id="KW-0687">Ribonucleoprotein</keyword>
<gene>
    <name evidence="5 6" type="primary">rpmB</name>
    <name evidence="6" type="ORF">WBAD_0863</name>
</gene>
<dbReference type="EMBL" id="OUNE01000147">
    <property type="protein sequence ID" value="SPP33290.1"/>
    <property type="molecule type" value="Genomic_DNA"/>
</dbReference>
<accession>A0A3B0IWB0</accession>
<organism evidence="6">
    <name type="scientific">Wolbachia endosymbiont of Aleurodicus dispersus</name>
    <dbReference type="NCBI Taxonomy" id="1288877"/>
    <lineage>
        <taxon>Bacteria</taxon>
        <taxon>Pseudomonadati</taxon>
        <taxon>Pseudomonadota</taxon>
        <taxon>Alphaproteobacteria</taxon>
        <taxon>Rickettsiales</taxon>
        <taxon>Anaplasmataceae</taxon>
        <taxon>Wolbachieae</taxon>
        <taxon>Wolbachia</taxon>
    </lineage>
</organism>
<evidence type="ECO:0000256" key="2">
    <source>
        <dbReference type="ARBA" id="ARBA00022980"/>
    </source>
</evidence>
<dbReference type="AlphaFoldDB" id="A0A3B0IWB0"/>
<evidence type="ECO:0000256" key="3">
    <source>
        <dbReference type="ARBA" id="ARBA00023274"/>
    </source>
</evidence>
<keyword evidence="2 5" id="KW-0689">Ribosomal protein</keyword>
<evidence type="ECO:0000256" key="1">
    <source>
        <dbReference type="ARBA" id="ARBA00008760"/>
    </source>
</evidence>
<sequence>MSRICELTNRKKSFGNKVSHSNRKTKRTFLLNLHKVTLTSNILEKKFSFRIATRTLRTIDYKGDLDAFLLNTKTIKLSKEAQKIKRRLKKVLAKQEVELAVSDA</sequence>